<protein>
    <submittedName>
        <fullName evidence="5">RNA methyltransferase</fullName>
    </submittedName>
</protein>
<evidence type="ECO:0000256" key="1">
    <source>
        <dbReference type="ARBA" id="ARBA00022603"/>
    </source>
</evidence>
<evidence type="ECO:0000313" key="5">
    <source>
        <dbReference type="EMBL" id="QTA37312.1"/>
    </source>
</evidence>
<gene>
    <name evidence="5" type="ORF">JYK00_06105</name>
</gene>
<dbReference type="PROSITE" id="PS00092">
    <property type="entry name" value="N6_MTASE"/>
    <property type="match status" value="1"/>
</dbReference>
<sequence length="364" mass="41765">MKLLLTCTAGLEGAVALELKELNYKIISSTSGRILIDAEVKDVPELNLLLRSAERVLWLIVEHEVKTFDELFEVTYNTDWKSIIDKDGLIVVSDIVTRNSVVSAKGAIASVVKAAIYKKLSPMYLSSKRKEKIYPIRIIIKNNVLQIFLDTTGKNGLNKRGYRKKASKAPLRETIAAGLVILSRWKKEIPLIDPFCGSGTILIEAALLSNKMLPGLRRDFVSQNWSVFKESWNKTREILRVSYCQQYSGQDIRGYDIDKKVLNVANENARNAGVDFIRFFQSSFDNIPGRDDNVYIITNPPYGSRLQLEPGFIKRLNILWKKFPEAKIYILSPEKDFEKKLGIRATKKFRFQNSGLWIWYYMFY</sequence>
<organism evidence="5 6">
    <name type="scientific">Thermosipho ferrireducens</name>
    <dbReference type="NCBI Taxonomy" id="2571116"/>
    <lineage>
        <taxon>Bacteria</taxon>
        <taxon>Thermotogati</taxon>
        <taxon>Thermotogota</taxon>
        <taxon>Thermotogae</taxon>
        <taxon>Thermotogales</taxon>
        <taxon>Fervidobacteriaceae</taxon>
        <taxon>Thermosipho</taxon>
    </lineage>
</organism>
<dbReference type="InterPro" id="IPR053943">
    <property type="entry name" value="RlmKL-like_Mtase_CS"/>
</dbReference>
<keyword evidence="6" id="KW-1185">Reference proteome</keyword>
<feature type="domain" description="RlmL ferredoxin-like" evidence="4">
    <location>
        <begin position="2"/>
        <end position="57"/>
    </location>
</feature>
<dbReference type="GO" id="GO:0008168">
    <property type="term" value="F:methyltransferase activity"/>
    <property type="evidence" value="ECO:0007669"/>
    <property type="project" value="UniProtKB-KW"/>
</dbReference>
<feature type="domain" description="Ribosomal RNA large subunit methyltransferase K/L-like methyltransferase" evidence="3">
    <location>
        <begin position="160"/>
        <end position="350"/>
    </location>
</feature>
<keyword evidence="2" id="KW-0808">Transferase</keyword>
<name>A0ABX7S4E7_9BACT</name>
<dbReference type="GO" id="GO:0032259">
    <property type="term" value="P:methylation"/>
    <property type="evidence" value="ECO:0007669"/>
    <property type="project" value="UniProtKB-KW"/>
</dbReference>
<dbReference type="PANTHER" id="PTHR47313:SF1">
    <property type="entry name" value="RIBOSOMAL RNA LARGE SUBUNIT METHYLTRANSFERASE K_L"/>
    <property type="match status" value="1"/>
</dbReference>
<evidence type="ECO:0000259" key="4">
    <source>
        <dbReference type="Pfam" id="PF22020"/>
    </source>
</evidence>
<dbReference type="CDD" id="cd02440">
    <property type="entry name" value="AdoMet_MTases"/>
    <property type="match status" value="1"/>
</dbReference>
<dbReference type="InterPro" id="IPR002052">
    <property type="entry name" value="DNA_methylase_N6_adenine_CS"/>
</dbReference>
<dbReference type="CDD" id="cd11715">
    <property type="entry name" value="THUMP_AdoMetMT"/>
    <property type="match status" value="1"/>
</dbReference>
<dbReference type="Pfam" id="PF01170">
    <property type="entry name" value="UPF0020"/>
    <property type="match status" value="1"/>
</dbReference>
<dbReference type="PROSITE" id="PS01261">
    <property type="entry name" value="UPF0020"/>
    <property type="match status" value="1"/>
</dbReference>
<dbReference type="SUPFAM" id="SSF53335">
    <property type="entry name" value="S-adenosyl-L-methionine-dependent methyltransferases"/>
    <property type="match status" value="1"/>
</dbReference>
<proteinExistence type="predicted"/>
<dbReference type="InterPro" id="IPR029063">
    <property type="entry name" value="SAM-dependent_MTases_sf"/>
</dbReference>
<dbReference type="InterPro" id="IPR000241">
    <property type="entry name" value="RlmKL-like_Mtase"/>
</dbReference>
<evidence type="ECO:0000259" key="3">
    <source>
        <dbReference type="Pfam" id="PF01170"/>
    </source>
</evidence>
<evidence type="ECO:0000313" key="6">
    <source>
        <dbReference type="Proteomes" id="UP000671862"/>
    </source>
</evidence>
<dbReference type="PANTHER" id="PTHR47313">
    <property type="entry name" value="RIBOSOMAL RNA LARGE SUBUNIT METHYLTRANSFERASE K/L"/>
    <property type="match status" value="1"/>
</dbReference>
<evidence type="ECO:0000256" key="2">
    <source>
        <dbReference type="ARBA" id="ARBA00022679"/>
    </source>
</evidence>
<dbReference type="RefSeq" id="WP_207566037.1">
    <property type="nucleotide sequence ID" value="NZ_CP071446.1"/>
</dbReference>
<dbReference type="Gene3D" id="3.30.2130.30">
    <property type="match status" value="1"/>
</dbReference>
<keyword evidence="1 5" id="KW-0489">Methyltransferase</keyword>
<dbReference type="Gene3D" id="3.40.50.150">
    <property type="entry name" value="Vaccinia Virus protein VP39"/>
    <property type="match status" value="1"/>
</dbReference>
<dbReference type="Proteomes" id="UP000671862">
    <property type="component" value="Chromosome"/>
</dbReference>
<reference evidence="5 6" key="1">
    <citation type="submission" date="2021-03" db="EMBL/GenBank/DDBJ databases">
        <title>Thermosipho ferrireducens sp.nov., an anaerobic thermophilic iron-reducing bacterium isolated from a deep-sea hydrothermal sulfide deposits.</title>
        <authorList>
            <person name="Zeng X."/>
            <person name="Chen Y."/>
            <person name="Shao Z."/>
        </authorList>
    </citation>
    <scope>NUCLEOTIDE SEQUENCE [LARGE SCALE GENOMIC DNA]</scope>
    <source>
        <strain evidence="5 6">JL129W03</strain>
    </source>
</reference>
<accession>A0ABX7S4E7</accession>
<dbReference type="EMBL" id="CP071446">
    <property type="protein sequence ID" value="QTA37312.1"/>
    <property type="molecule type" value="Genomic_DNA"/>
</dbReference>
<dbReference type="InterPro" id="IPR054170">
    <property type="entry name" value="RlmL_1st"/>
</dbReference>
<dbReference type="Pfam" id="PF22020">
    <property type="entry name" value="RlmL_1st"/>
    <property type="match status" value="1"/>
</dbReference>